<comment type="caution">
    <text evidence="1">The sequence shown here is derived from an EMBL/GenBank/DDBJ whole genome shotgun (WGS) entry which is preliminary data.</text>
</comment>
<evidence type="ECO:0000313" key="2">
    <source>
        <dbReference type="Proteomes" id="UP001152888"/>
    </source>
</evidence>
<dbReference type="AlphaFoldDB" id="A0A9P0M5W4"/>
<sequence length="336" mass="38804">MPSDLIDGNVLSLDFENCLSSPSDDIPIFEDSERMFFQACRGSQDSLASSNQSVCMDITEDIPQNSDIQEMNVINFDVPDVNCRQNVCPSVYINTNYKLSTACSENQSILKGGVSLVPYEIESDELSDSPHAEPVNEDVLKDRNEIDYSNSEPGELAKDRLLSDIEKMNETRKRKKIADPAEWKRLKNKQLRMEGKEYLGYRKKKGEKIVHDTIRREREMGMACNSARCNKSKNKNCFKFKEETRKNIFKKFWNEMNWAQRKVVISSNVFKGKKARGEETSRRQSTYTYFLNNGEEQLQVCRKMFVNTLDIGYKTIQEWVSKSSYGMGTDIVQKDR</sequence>
<accession>A0A9P0M5W4</accession>
<dbReference type="PANTHER" id="PTHR10773">
    <property type="entry name" value="DNA-DIRECTED RNA POLYMERASES I, II, AND III SUBUNIT RPABC2"/>
    <property type="match status" value="1"/>
</dbReference>
<dbReference type="Proteomes" id="UP001152888">
    <property type="component" value="Unassembled WGS sequence"/>
</dbReference>
<reference evidence="1" key="1">
    <citation type="submission" date="2022-03" db="EMBL/GenBank/DDBJ databases">
        <authorList>
            <person name="Sayadi A."/>
        </authorList>
    </citation>
    <scope>NUCLEOTIDE SEQUENCE</scope>
</reference>
<protein>
    <submittedName>
        <fullName evidence="1">Uncharacterized protein</fullName>
    </submittedName>
</protein>
<evidence type="ECO:0000313" key="1">
    <source>
        <dbReference type="EMBL" id="CAH2006138.1"/>
    </source>
</evidence>
<name>A0A9P0M5W4_ACAOB</name>
<organism evidence="1 2">
    <name type="scientific">Acanthoscelides obtectus</name>
    <name type="common">Bean weevil</name>
    <name type="synonym">Bruchus obtectus</name>
    <dbReference type="NCBI Taxonomy" id="200917"/>
    <lineage>
        <taxon>Eukaryota</taxon>
        <taxon>Metazoa</taxon>
        <taxon>Ecdysozoa</taxon>
        <taxon>Arthropoda</taxon>
        <taxon>Hexapoda</taxon>
        <taxon>Insecta</taxon>
        <taxon>Pterygota</taxon>
        <taxon>Neoptera</taxon>
        <taxon>Endopterygota</taxon>
        <taxon>Coleoptera</taxon>
        <taxon>Polyphaga</taxon>
        <taxon>Cucujiformia</taxon>
        <taxon>Chrysomeloidea</taxon>
        <taxon>Chrysomelidae</taxon>
        <taxon>Bruchinae</taxon>
        <taxon>Bruchini</taxon>
        <taxon>Acanthoscelides</taxon>
    </lineage>
</organism>
<dbReference type="OrthoDB" id="8061312at2759"/>
<keyword evidence="2" id="KW-1185">Reference proteome</keyword>
<gene>
    <name evidence="1" type="ORF">ACAOBT_LOCUS28937</name>
</gene>
<dbReference type="PANTHER" id="PTHR10773:SF19">
    <property type="match status" value="1"/>
</dbReference>
<dbReference type="EMBL" id="CAKOFQ010007672">
    <property type="protein sequence ID" value="CAH2006138.1"/>
    <property type="molecule type" value="Genomic_DNA"/>
</dbReference>
<proteinExistence type="predicted"/>